<proteinExistence type="inferred from homology"/>
<evidence type="ECO:0000313" key="11">
    <source>
        <dbReference type="Proteomes" id="UP001153636"/>
    </source>
</evidence>
<comment type="function">
    <text evidence="9">Functions as a component of the nuclear pore complex (NPC).</text>
</comment>
<evidence type="ECO:0000256" key="2">
    <source>
        <dbReference type="ARBA" id="ARBA00005573"/>
    </source>
</evidence>
<evidence type="ECO:0000256" key="3">
    <source>
        <dbReference type="ARBA" id="ARBA00022448"/>
    </source>
</evidence>
<comment type="subcellular location">
    <subcellularLocation>
        <location evidence="1 9">Nucleus</location>
        <location evidence="1 9">Nuclear pore complex</location>
    </subcellularLocation>
</comment>
<keyword evidence="8 9" id="KW-0539">Nucleus</keyword>
<keyword evidence="3 9" id="KW-0813">Transport</keyword>
<dbReference type="Pfam" id="PF07575">
    <property type="entry name" value="Nucleopor_Nup85"/>
    <property type="match status" value="1"/>
</dbReference>
<accession>A0A9P0D753</accession>
<sequence>MEKEIKTFLIPNDLCKRAGIAGTWLALDQISVFAYEKRNIRQKDQPSHFASTTQSSVFHLRQDVVLFHPILRKLVNESNGVFLAIQSLISSKNADLRLELFKISRQYRSIIRACLENLQDEHTKSEKSDEKLELQNYITVFYSIECIWHLCEILFIDTMPGNLVLSQLLEWVSFHFPEYERNAASMLAENVVGLETRSEYWDTVLGALLQGRIKLVRALLKQHSSSDNSTYRLAEQILKAMPTFNGPGGSSLNELNMQWRHWTMDVQSKIDSKLFSTEKNLDLMMRLIVGEEKAWIEIQDKCEVWYAYLAGWLFFTEPTVKSFELGQFAKRAITKLRMNNQMKQLDKVLLAAMEFDIFQVIKEIQHMYDNGWFVSHLTDLLYHCDRLCDLEKEVPDFSAEKLRESFILDYGTTLMGHKSLWQVGLTYLDHCPNDGLQVIELLLPRIHMDTEAKAQKVVREAKNRELNNVVQSVCKVQGMLSMRRGRLGNALSWALKSQDGPFTSFLADEFLQNYIKSGRLSSTDLLDNLGSGMLVSDRLIFLGKYYEFHKLYQSGDYREAAALLISLLASKIIPKYFWYILLIESIPLLESGDLLFSSNDTFTIMHCMEEKKDVPELKDKLDILRLAATRNLSRALTFEAQIIE</sequence>
<name>A0A9P0D753_9CUCU</name>
<dbReference type="OrthoDB" id="17644at2759"/>
<keyword evidence="11" id="KW-1185">Reference proteome</keyword>
<keyword evidence="4 9" id="KW-0509">mRNA transport</keyword>
<keyword evidence="5 9" id="KW-0653">Protein transport</keyword>
<evidence type="ECO:0000256" key="7">
    <source>
        <dbReference type="ARBA" id="ARBA00023132"/>
    </source>
</evidence>
<evidence type="ECO:0000313" key="10">
    <source>
        <dbReference type="EMBL" id="CAH1111654.1"/>
    </source>
</evidence>
<evidence type="ECO:0000256" key="5">
    <source>
        <dbReference type="ARBA" id="ARBA00022927"/>
    </source>
</evidence>
<dbReference type="GO" id="GO:0045893">
    <property type="term" value="P:positive regulation of DNA-templated transcription"/>
    <property type="evidence" value="ECO:0007669"/>
    <property type="project" value="TreeGrafter"/>
</dbReference>
<dbReference type="PANTHER" id="PTHR13373">
    <property type="entry name" value="FROUNT PROTEIN-RELATED"/>
    <property type="match status" value="1"/>
</dbReference>
<protein>
    <recommendedName>
        <fullName evidence="9">Nuclear pore complex protein Nup85</fullName>
    </recommendedName>
</protein>
<keyword evidence="7 9" id="KW-0906">Nuclear pore complex</keyword>
<dbReference type="EMBL" id="OV651818">
    <property type="protein sequence ID" value="CAH1111654.1"/>
    <property type="molecule type" value="Genomic_DNA"/>
</dbReference>
<dbReference type="AlphaFoldDB" id="A0A9P0D753"/>
<dbReference type="GO" id="GO:0031080">
    <property type="term" value="C:nuclear pore outer ring"/>
    <property type="evidence" value="ECO:0007669"/>
    <property type="project" value="TreeGrafter"/>
</dbReference>
<keyword evidence="6 9" id="KW-0811">Translocation</keyword>
<dbReference type="GO" id="GO:0031965">
    <property type="term" value="C:nuclear membrane"/>
    <property type="evidence" value="ECO:0007669"/>
    <property type="project" value="UniProtKB-UniRule"/>
</dbReference>
<gene>
    <name evidence="10" type="ORF">PSYICH_LOCUS12639</name>
</gene>
<keyword evidence="9" id="KW-0472">Membrane</keyword>
<evidence type="ECO:0000256" key="6">
    <source>
        <dbReference type="ARBA" id="ARBA00023010"/>
    </source>
</evidence>
<dbReference type="GO" id="GO:0017056">
    <property type="term" value="F:structural constituent of nuclear pore"/>
    <property type="evidence" value="ECO:0007669"/>
    <property type="project" value="TreeGrafter"/>
</dbReference>
<comment type="similarity">
    <text evidence="2 9">Belongs to the nucleoporin Nup85 family.</text>
</comment>
<reference evidence="10" key="1">
    <citation type="submission" date="2022-01" db="EMBL/GenBank/DDBJ databases">
        <authorList>
            <person name="King R."/>
        </authorList>
    </citation>
    <scope>NUCLEOTIDE SEQUENCE</scope>
</reference>
<comment type="subunit">
    <text evidence="9">Component of the nuclear pore complex (NPC).</text>
</comment>
<dbReference type="GO" id="GO:0006606">
    <property type="term" value="P:protein import into nucleus"/>
    <property type="evidence" value="ECO:0007669"/>
    <property type="project" value="TreeGrafter"/>
</dbReference>
<dbReference type="Proteomes" id="UP001153636">
    <property type="component" value="Chromosome 6"/>
</dbReference>
<evidence type="ECO:0000256" key="9">
    <source>
        <dbReference type="RuleBase" id="RU365073"/>
    </source>
</evidence>
<evidence type="ECO:0000256" key="4">
    <source>
        <dbReference type="ARBA" id="ARBA00022816"/>
    </source>
</evidence>
<dbReference type="InterPro" id="IPR011502">
    <property type="entry name" value="Nucleoporin_Nup85"/>
</dbReference>
<evidence type="ECO:0000256" key="1">
    <source>
        <dbReference type="ARBA" id="ARBA00004567"/>
    </source>
</evidence>
<organism evidence="10 11">
    <name type="scientific">Psylliodes chrysocephalus</name>
    <dbReference type="NCBI Taxonomy" id="3402493"/>
    <lineage>
        <taxon>Eukaryota</taxon>
        <taxon>Metazoa</taxon>
        <taxon>Ecdysozoa</taxon>
        <taxon>Arthropoda</taxon>
        <taxon>Hexapoda</taxon>
        <taxon>Insecta</taxon>
        <taxon>Pterygota</taxon>
        <taxon>Neoptera</taxon>
        <taxon>Endopterygota</taxon>
        <taxon>Coleoptera</taxon>
        <taxon>Polyphaga</taxon>
        <taxon>Cucujiformia</taxon>
        <taxon>Chrysomeloidea</taxon>
        <taxon>Chrysomelidae</taxon>
        <taxon>Galerucinae</taxon>
        <taxon>Alticini</taxon>
        <taxon>Psylliodes</taxon>
    </lineage>
</organism>
<dbReference type="GO" id="GO:0006406">
    <property type="term" value="P:mRNA export from nucleus"/>
    <property type="evidence" value="ECO:0007669"/>
    <property type="project" value="TreeGrafter"/>
</dbReference>
<evidence type="ECO:0000256" key="8">
    <source>
        <dbReference type="ARBA" id="ARBA00023242"/>
    </source>
</evidence>
<dbReference type="PANTHER" id="PTHR13373:SF21">
    <property type="entry name" value="NUCLEAR PORE COMPLEX PROTEIN NUP85"/>
    <property type="match status" value="1"/>
</dbReference>